<dbReference type="SMART" id="SM00892">
    <property type="entry name" value="Endonuclease_NS"/>
    <property type="match status" value="1"/>
</dbReference>
<dbReference type="Gene3D" id="3.40.570.10">
    <property type="entry name" value="Extracellular Endonuclease, subunit A"/>
    <property type="match status" value="1"/>
</dbReference>
<gene>
    <name evidence="3" type="ORF">WFZ86_05590</name>
</gene>
<name>A0ABU9NKX0_9FLAO</name>
<dbReference type="Proteomes" id="UP001468798">
    <property type="component" value="Unassembled WGS sequence"/>
</dbReference>
<dbReference type="EMBL" id="JBCGDP010000004">
    <property type="protein sequence ID" value="MEM0575964.1"/>
    <property type="molecule type" value="Genomic_DNA"/>
</dbReference>
<evidence type="ECO:0000313" key="3">
    <source>
        <dbReference type="EMBL" id="MEM0575964.1"/>
    </source>
</evidence>
<dbReference type="SMART" id="SM00477">
    <property type="entry name" value="NUC"/>
    <property type="match status" value="1"/>
</dbReference>
<dbReference type="Pfam" id="PF01223">
    <property type="entry name" value="Endonuclease_NS"/>
    <property type="match status" value="1"/>
</dbReference>
<dbReference type="InterPro" id="IPR040255">
    <property type="entry name" value="Non-specific_endonuclease"/>
</dbReference>
<feature type="domain" description="ENPP1-3/EXOG-like endonuclease/phosphodiesterase" evidence="1">
    <location>
        <begin position="62"/>
        <end position="254"/>
    </location>
</feature>
<protein>
    <submittedName>
        <fullName evidence="3">DNA/RNA non-specific endonuclease</fullName>
    </submittedName>
</protein>
<accession>A0ABU9NKX0</accession>
<keyword evidence="4" id="KW-1185">Reference proteome</keyword>
<sequence length="271" mass="31806">MTHVNFFVLLVFISSFLAINVEKKTCLDVQPSKIASFVDSFQPNKTQLNFLPKSTTKTVVFHDFYALSYNEKYEQAEWVAYELKKEQVVNANFKRPYFVQDNKVRTNSADWRNYKRSGYDKGHLCPAADREFNRKAYESTFLTSNISPQKHEFNSGIWNRLEEKIRYWAIKYDGIYVVTAGVLSSNLKTIGEEKVAVPNYFYKIVLDENHGKYRMIAFLMPNDPSNRPLYEFVVSVDKIEQLTGIDFFYQLPDVLENQLEKSSNYKDWSFN</sequence>
<keyword evidence="3" id="KW-0378">Hydrolase</keyword>
<dbReference type="InterPro" id="IPR044925">
    <property type="entry name" value="His-Me_finger_sf"/>
</dbReference>
<evidence type="ECO:0000259" key="1">
    <source>
        <dbReference type="SMART" id="SM00477"/>
    </source>
</evidence>
<evidence type="ECO:0000313" key="4">
    <source>
        <dbReference type="Proteomes" id="UP001468798"/>
    </source>
</evidence>
<dbReference type="RefSeq" id="WP_342691023.1">
    <property type="nucleotide sequence ID" value="NZ_JBCGDP010000004.1"/>
</dbReference>
<dbReference type="InterPro" id="IPR044929">
    <property type="entry name" value="DNA/RNA_non-sp_Endonuclease_sf"/>
</dbReference>
<dbReference type="InterPro" id="IPR001604">
    <property type="entry name" value="Endo_G_ENPP1-like_dom"/>
</dbReference>
<organism evidence="3 4">
    <name type="scientific">Flavobacterium polysaccharolyticum</name>
    <dbReference type="NCBI Taxonomy" id="3133148"/>
    <lineage>
        <taxon>Bacteria</taxon>
        <taxon>Pseudomonadati</taxon>
        <taxon>Bacteroidota</taxon>
        <taxon>Flavobacteriia</taxon>
        <taxon>Flavobacteriales</taxon>
        <taxon>Flavobacteriaceae</taxon>
        <taxon>Flavobacterium</taxon>
    </lineage>
</organism>
<dbReference type="PANTHER" id="PTHR13966">
    <property type="entry name" value="ENDONUCLEASE RELATED"/>
    <property type="match status" value="1"/>
</dbReference>
<keyword evidence="3" id="KW-0540">Nuclease</keyword>
<dbReference type="GO" id="GO:0004519">
    <property type="term" value="F:endonuclease activity"/>
    <property type="evidence" value="ECO:0007669"/>
    <property type="project" value="UniProtKB-KW"/>
</dbReference>
<proteinExistence type="predicted"/>
<feature type="domain" description="DNA/RNA non-specific endonuclease/pyrophosphatase/phosphodiesterase" evidence="2">
    <location>
        <begin position="61"/>
        <end position="254"/>
    </location>
</feature>
<comment type="caution">
    <text evidence="3">The sequence shown here is derived from an EMBL/GenBank/DDBJ whole genome shotgun (WGS) entry which is preliminary data.</text>
</comment>
<dbReference type="CDD" id="cd00091">
    <property type="entry name" value="NUC"/>
    <property type="match status" value="1"/>
</dbReference>
<dbReference type="PANTHER" id="PTHR13966:SF5">
    <property type="entry name" value="ENDONUCLEASE G, MITOCHONDRIAL"/>
    <property type="match status" value="1"/>
</dbReference>
<reference evidence="3 4" key="1">
    <citation type="submission" date="2024-03" db="EMBL/GenBank/DDBJ databases">
        <title>Two novel species of the genus Flavobacterium exhibiting potentially degradation of complex polysaccharides.</title>
        <authorList>
            <person name="Lian X."/>
        </authorList>
    </citation>
    <scope>NUCLEOTIDE SEQUENCE [LARGE SCALE GENOMIC DNA]</scope>
    <source>
        <strain evidence="3 4">N6</strain>
    </source>
</reference>
<dbReference type="InterPro" id="IPR020821">
    <property type="entry name" value="ENPP1-3/EXOG-like_nuc-like"/>
</dbReference>
<dbReference type="SUPFAM" id="SSF54060">
    <property type="entry name" value="His-Me finger endonucleases"/>
    <property type="match status" value="1"/>
</dbReference>
<evidence type="ECO:0000259" key="2">
    <source>
        <dbReference type="SMART" id="SM00892"/>
    </source>
</evidence>
<keyword evidence="3" id="KW-0255">Endonuclease</keyword>